<accession>A0A8J3BPJ9</accession>
<dbReference type="Proteomes" id="UP000662200">
    <property type="component" value="Unassembled WGS sequence"/>
</dbReference>
<evidence type="ECO:0000313" key="7">
    <source>
        <dbReference type="EMBL" id="GGK37341.1"/>
    </source>
</evidence>
<dbReference type="EMBL" id="BMQC01000012">
    <property type="protein sequence ID" value="GGK37341.1"/>
    <property type="molecule type" value="Genomic_DNA"/>
</dbReference>
<keyword evidence="5" id="KW-0808">Transferase</keyword>
<dbReference type="Pfam" id="PF00512">
    <property type="entry name" value="HisKA"/>
    <property type="match status" value="1"/>
</dbReference>
<organism evidence="7 8">
    <name type="scientific">Pilimelia terevasa</name>
    <dbReference type="NCBI Taxonomy" id="53372"/>
    <lineage>
        <taxon>Bacteria</taxon>
        <taxon>Bacillati</taxon>
        <taxon>Actinomycetota</taxon>
        <taxon>Actinomycetes</taxon>
        <taxon>Micromonosporales</taxon>
        <taxon>Micromonosporaceae</taxon>
        <taxon>Pilimelia</taxon>
    </lineage>
</organism>
<comment type="caution">
    <text evidence="7">The sequence shown here is derived from an EMBL/GenBank/DDBJ whole genome shotgun (WGS) entry which is preliminary data.</text>
</comment>
<proteinExistence type="predicted"/>
<evidence type="ECO:0000256" key="2">
    <source>
        <dbReference type="ARBA" id="ARBA00004236"/>
    </source>
</evidence>
<evidence type="ECO:0000256" key="1">
    <source>
        <dbReference type="ARBA" id="ARBA00000085"/>
    </source>
</evidence>
<dbReference type="Gene3D" id="3.30.450.20">
    <property type="entry name" value="PAS domain"/>
    <property type="match status" value="1"/>
</dbReference>
<dbReference type="SUPFAM" id="SSF55781">
    <property type="entry name" value="GAF domain-like"/>
    <property type="match status" value="1"/>
</dbReference>
<dbReference type="InterPro" id="IPR003661">
    <property type="entry name" value="HisK_dim/P_dom"/>
</dbReference>
<evidence type="ECO:0000259" key="6">
    <source>
        <dbReference type="PROSITE" id="PS50109"/>
    </source>
</evidence>
<sequence>MPDLSSKLRGDHGQLPELLDSLGLPAVGCGRHGQASWANAHARQLFDVPGRPRSADLMRGWGVWRDADGEPLTDEQMPLARVLAGESVQGMEVVIKPPGAAARFFLASGRSLGDSDPGGGEALVVFNEVTARRRMDQISACQRRVGELLSARDPVEQILPEVLDTIGTALDWAAGEFWVVDFVGKVLRRQVLWDPRGQLPAGSNEQLRRGEGLPGQAWQRISPVWAHDLRTHAGSSTQTVDWAGLQAGLAVPVPSGSIVIAIIVLYSASPEDSADTRAALLPALAGMIGQMLERRRAERLDTELDQSRVEFINLIGHEVRTPLTAIESCTDLLAQDPRLADDQDELLTVMQRNTKNMHSMIDKLLDMAALRAGDTTVARLPVNLTAICRDTARSAQAAGLSVDLNTPADDVILDGDAARLRQVIDELVHTTADTGGVGLNLRTDSLSTVLTVTAERATGAAHAPGPGVPGTALGFTLIRAIVEAHDGDVTLNDNTDPVTTYTIRLPTHRPASVRP</sequence>
<reference evidence="7" key="2">
    <citation type="submission" date="2020-09" db="EMBL/GenBank/DDBJ databases">
        <authorList>
            <person name="Sun Q."/>
            <person name="Ohkuma M."/>
        </authorList>
    </citation>
    <scope>NUCLEOTIDE SEQUENCE</scope>
    <source>
        <strain evidence="7">JCM 3091</strain>
    </source>
</reference>
<dbReference type="SUPFAM" id="SSF47384">
    <property type="entry name" value="Homodimeric domain of signal transducing histidine kinase"/>
    <property type="match status" value="1"/>
</dbReference>
<evidence type="ECO:0000256" key="3">
    <source>
        <dbReference type="ARBA" id="ARBA00012438"/>
    </source>
</evidence>
<dbReference type="InterPro" id="IPR029016">
    <property type="entry name" value="GAF-like_dom_sf"/>
</dbReference>
<reference evidence="7" key="1">
    <citation type="journal article" date="2014" name="Int. J. Syst. Evol. Microbiol.">
        <title>Complete genome sequence of Corynebacterium casei LMG S-19264T (=DSM 44701T), isolated from a smear-ripened cheese.</title>
        <authorList>
            <consortium name="US DOE Joint Genome Institute (JGI-PGF)"/>
            <person name="Walter F."/>
            <person name="Albersmeier A."/>
            <person name="Kalinowski J."/>
            <person name="Ruckert C."/>
        </authorList>
    </citation>
    <scope>NUCLEOTIDE SEQUENCE</scope>
    <source>
        <strain evidence="7">JCM 3091</strain>
    </source>
</reference>
<keyword evidence="4" id="KW-0597">Phosphoprotein</keyword>
<dbReference type="PROSITE" id="PS50109">
    <property type="entry name" value="HIS_KIN"/>
    <property type="match status" value="1"/>
</dbReference>
<dbReference type="CDD" id="cd00082">
    <property type="entry name" value="HisKA"/>
    <property type="match status" value="1"/>
</dbReference>
<keyword evidence="5" id="KW-0418">Kinase</keyword>
<dbReference type="InterPro" id="IPR036890">
    <property type="entry name" value="HATPase_C_sf"/>
</dbReference>
<dbReference type="InterPro" id="IPR036097">
    <property type="entry name" value="HisK_dim/P_sf"/>
</dbReference>
<evidence type="ECO:0000256" key="4">
    <source>
        <dbReference type="ARBA" id="ARBA00022553"/>
    </source>
</evidence>
<gene>
    <name evidence="7" type="ORF">GCM10010124_32610</name>
</gene>
<dbReference type="RefSeq" id="WP_189115201.1">
    <property type="nucleotide sequence ID" value="NZ_BMQC01000012.1"/>
</dbReference>
<dbReference type="GO" id="GO:0000155">
    <property type="term" value="F:phosphorelay sensor kinase activity"/>
    <property type="evidence" value="ECO:0007669"/>
    <property type="project" value="InterPro"/>
</dbReference>
<dbReference type="AlphaFoldDB" id="A0A8J3BPJ9"/>
<feature type="domain" description="Histidine kinase" evidence="6">
    <location>
        <begin position="314"/>
        <end position="509"/>
    </location>
</feature>
<comment type="catalytic activity">
    <reaction evidence="1">
        <text>ATP + protein L-histidine = ADP + protein N-phospho-L-histidine.</text>
        <dbReference type="EC" id="2.7.13.3"/>
    </reaction>
</comment>
<dbReference type="EC" id="2.7.13.3" evidence="3"/>
<dbReference type="InterPro" id="IPR003018">
    <property type="entry name" value="GAF"/>
</dbReference>
<comment type="subcellular location">
    <subcellularLocation>
        <location evidence="2">Cell membrane</location>
    </subcellularLocation>
</comment>
<dbReference type="Gene3D" id="3.30.450.40">
    <property type="match status" value="1"/>
</dbReference>
<dbReference type="Gene3D" id="1.10.287.130">
    <property type="match status" value="1"/>
</dbReference>
<dbReference type="PANTHER" id="PTHR43547">
    <property type="entry name" value="TWO-COMPONENT HISTIDINE KINASE"/>
    <property type="match status" value="1"/>
</dbReference>
<name>A0A8J3BPJ9_9ACTN</name>
<dbReference type="SUPFAM" id="SSF55874">
    <property type="entry name" value="ATPase domain of HSP90 chaperone/DNA topoisomerase II/histidine kinase"/>
    <property type="match status" value="1"/>
</dbReference>
<evidence type="ECO:0000313" key="8">
    <source>
        <dbReference type="Proteomes" id="UP000662200"/>
    </source>
</evidence>
<dbReference type="GO" id="GO:0005886">
    <property type="term" value="C:plasma membrane"/>
    <property type="evidence" value="ECO:0007669"/>
    <property type="project" value="UniProtKB-SubCell"/>
</dbReference>
<protein>
    <recommendedName>
        <fullName evidence="3">histidine kinase</fullName>
        <ecNumber evidence="3">2.7.13.3</ecNumber>
    </recommendedName>
</protein>
<dbReference type="PANTHER" id="PTHR43547:SF2">
    <property type="entry name" value="HYBRID SIGNAL TRANSDUCTION HISTIDINE KINASE C"/>
    <property type="match status" value="1"/>
</dbReference>
<keyword evidence="8" id="KW-1185">Reference proteome</keyword>
<dbReference type="SMART" id="SM00388">
    <property type="entry name" value="HisKA"/>
    <property type="match status" value="1"/>
</dbReference>
<dbReference type="InterPro" id="IPR005467">
    <property type="entry name" value="His_kinase_dom"/>
</dbReference>
<evidence type="ECO:0000256" key="5">
    <source>
        <dbReference type="ARBA" id="ARBA00022777"/>
    </source>
</evidence>
<dbReference type="Gene3D" id="3.30.565.10">
    <property type="entry name" value="Histidine kinase-like ATPase, C-terminal domain"/>
    <property type="match status" value="1"/>
</dbReference>
<dbReference type="Pfam" id="PF13185">
    <property type="entry name" value="GAF_2"/>
    <property type="match status" value="1"/>
</dbReference>